<dbReference type="PANTHER" id="PTHR47506:SF6">
    <property type="entry name" value="HTH-TYPE TRANSCRIPTIONAL REPRESSOR NEMR"/>
    <property type="match status" value="1"/>
</dbReference>
<keyword evidence="7" id="KW-1185">Reference proteome</keyword>
<proteinExistence type="predicted"/>
<evidence type="ECO:0000256" key="1">
    <source>
        <dbReference type="ARBA" id="ARBA00023015"/>
    </source>
</evidence>
<dbReference type="AlphaFoldDB" id="A0A239C029"/>
<name>A0A239C029_9ACTN</name>
<sequence length="187" mass="20362">MSTAPAPARRPRRHDPGRRERLVATALDVIADVGVTAATHRAIARAADVPLGSLTYHFSSLDELHAAAFTRHVDEVAPRFDELMRAAAGVGEALEALVGHLTGDLLGSDRDLVLAVELYVAAARRPALRAVTQDWMQRSRRSLERHFDPVTARELDALVEGLVLHSALSTDPMDAGQIRSAVHRFAR</sequence>
<dbReference type="PROSITE" id="PS50977">
    <property type="entry name" value="HTH_TETR_2"/>
    <property type="match status" value="1"/>
</dbReference>
<feature type="domain" description="HTH tetR-type" evidence="5">
    <location>
        <begin position="16"/>
        <end position="76"/>
    </location>
</feature>
<dbReference type="Gene3D" id="1.10.357.10">
    <property type="entry name" value="Tetracycline Repressor, domain 2"/>
    <property type="match status" value="1"/>
</dbReference>
<dbReference type="Pfam" id="PF00440">
    <property type="entry name" value="TetR_N"/>
    <property type="match status" value="1"/>
</dbReference>
<evidence type="ECO:0000256" key="3">
    <source>
        <dbReference type="ARBA" id="ARBA00023163"/>
    </source>
</evidence>
<protein>
    <submittedName>
        <fullName evidence="6">Transcriptional regulator, TetR family</fullName>
    </submittedName>
</protein>
<dbReference type="Proteomes" id="UP000198386">
    <property type="component" value="Unassembled WGS sequence"/>
</dbReference>
<dbReference type="GO" id="GO:0003677">
    <property type="term" value="F:DNA binding"/>
    <property type="evidence" value="ECO:0007669"/>
    <property type="project" value="UniProtKB-UniRule"/>
</dbReference>
<dbReference type="EMBL" id="FZOH01000002">
    <property type="protein sequence ID" value="SNS13480.1"/>
    <property type="molecule type" value="Genomic_DNA"/>
</dbReference>
<dbReference type="SUPFAM" id="SSF48498">
    <property type="entry name" value="Tetracyclin repressor-like, C-terminal domain"/>
    <property type="match status" value="1"/>
</dbReference>
<dbReference type="Pfam" id="PF17940">
    <property type="entry name" value="TetR_C_31"/>
    <property type="match status" value="1"/>
</dbReference>
<dbReference type="InterPro" id="IPR041583">
    <property type="entry name" value="TetR_C_31"/>
</dbReference>
<dbReference type="SUPFAM" id="SSF46689">
    <property type="entry name" value="Homeodomain-like"/>
    <property type="match status" value="1"/>
</dbReference>
<dbReference type="InterPro" id="IPR009057">
    <property type="entry name" value="Homeodomain-like_sf"/>
</dbReference>
<evidence type="ECO:0000259" key="5">
    <source>
        <dbReference type="PROSITE" id="PS50977"/>
    </source>
</evidence>
<accession>A0A239C029</accession>
<evidence type="ECO:0000256" key="2">
    <source>
        <dbReference type="ARBA" id="ARBA00023125"/>
    </source>
</evidence>
<evidence type="ECO:0000256" key="4">
    <source>
        <dbReference type="PROSITE-ProRule" id="PRU00335"/>
    </source>
</evidence>
<dbReference type="PANTHER" id="PTHR47506">
    <property type="entry name" value="TRANSCRIPTIONAL REGULATORY PROTEIN"/>
    <property type="match status" value="1"/>
</dbReference>
<dbReference type="InterPro" id="IPR036271">
    <property type="entry name" value="Tet_transcr_reg_TetR-rel_C_sf"/>
</dbReference>
<feature type="DNA-binding region" description="H-T-H motif" evidence="4">
    <location>
        <begin position="39"/>
        <end position="58"/>
    </location>
</feature>
<dbReference type="InterPro" id="IPR001647">
    <property type="entry name" value="HTH_TetR"/>
</dbReference>
<dbReference type="RefSeq" id="WP_217897222.1">
    <property type="nucleotide sequence ID" value="NZ_FZOH01000002.1"/>
</dbReference>
<organism evidence="6 7">
    <name type="scientific">Geodermatophilus saharensis</name>
    <dbReference type="NCBI Taxonomy" id="1137994"/>
    <lineage>
        <taxon>Bacteria</taxon>
        <taxon>Bacillati</taxon>
        <taxon>Actinomycetota</taxon>
        <taxon>Actinomycetes</taxon>
        <taxon>Geodermatophilales</taxon>
        <taxon>Geodermatophilaceae</taxon>
        <taxon>Geodermatophilus</taxon>
    </lineage>
</organism>
<keyword evidence="1" id="KW-0805">Transcription regulation</keyword>
<keyword evidence="3" id="KW-0804">Transcription</keyword>
<keyword evidence="2 4" id="KW-0238">DNA-binding</keyword>
<evidence type="ECO:0000313" key="6">
    <source>
        <dbReference type="EMBL" id="SNS13480.1"/>
    </source>
</evidence>
<reference evidence="7" key="1">
    <citation type="submission" date="2017-06" db="EMBL/GenBank/DDBJ databases">
        <authorList>
            <person name="Varghese N."/>
            <person name="Submissions S."/>
        </authorList>
    </citation>
    <scope>NUCLEOTIDE SEQUENCE [LARGE SCALE GENOMIC DNA]</scope>
    <source>
        <strain evidence="7">DSM 45423</strain>
    </source>
</reference>
<gene>
    <name evidence="6" type="ORF">SAMN04488107_1531</name>
</gene>
<evidence type="ECO:0000313" key="7">
    <source>
        <dbReference type="Proteomes" id="UP000198386"/>
    </source>
</evidence>